<organism evidence="1 2">
    <name type="scientific">Peptostreptococcus equinus</name>
    <dbReference type="NCBI Taxonomy" id="3003601"/>
    <lineage>
        <taxon>Bacteria</taxon>
        <taxon>Bacillati</taxon>
        <taxon>Bacillota</taxon>
        <taxon>Clostridia</taxon>
        <taxon>Peptostreptococcales</taxon>
        <taxon>Peptostreptococcaceae</taxon>
        <taxon>Peptostreptococcus</taxon>
    </lineage>
</organism>
<dbReference type="Proteomes" id="UP001164187">
    <property type="component" value="Chromosome"/>
</dbReference>
<evidence type="ECO:0000313" key="2">
    <source>
        <dbReference type="Proteomes" id="UP001164187"/>
    </source>
</evidence>
<dbReference type="EMBL" id="CP114052">
    <property type="protein sequence ID" value="WAW15274.1"/>
    <property type="molecule type" value="Genomic_DNA"/>
</dbReference>
<reference evidence="1" key="1">
    <citation type="submission" date="2022-12" db="EMBL/GenBank/DDBJ databases">
        <title>Peptostreptococcus.</title>
        <authorList>
            <person name="Lee S.H."/>
        </authorList>
    </citation>
    <scope>NUCLEOTIDE SEQUENCE</scope>
    <source>
        <strain evidence="1">CBA3647</strain>
    </source>
</reference>
<gene>
    <name evidence="1" type="ORF">O0R46_02145</name>
</gene>
<protein>
    <submittedName>
        <fullName evidence="1">Uncharacterized protein</fullName>
    </submittedName>
</protein>
<evidence type="ECO:0000313" key="1">
    <source>
        <dbReference type="EMBL" id="WAW15274.1"/>
    </source>
</evidence>
<dbReference type="RefSeq" id="WP_269311953.1">
    <property type="nucleotide sequence ID" value="NZ_CP114052.1"/>
</dbReference>
<keyword evidence="2" id="KW-1185">Reference proteome</keyword>
<proteinExistence type="predicted"/>
<accession>A0ABY7JQ36</accession>
<name>A0ABY7JQ36_9FIRM</name>
<sequence>MNKGDDYRNTIFKNNANLKLEWFKTMAAIKCIASGCGARKDGYVVPVEGKQDEFKQIVDKTLKDNNALIG</sequence>